<dbReference type="AlphaFoldDB" id="A0A934QJS2"/>
<dbReference type="EMBL" id="NRRE01000026">
    <property type="protein sequence ID" value="MBK1697967.1"/>
    <property type="molecule type" value="Genomic_DNA"/>
</dbReference>
<evidence type="ECO:0000256" key="3">
    <source>
        <dbReference type="ARBA" id="ARBA00022989"/>
    </source>
</evidence>
<dbReference type="Pfam" id="PF01699">
    <property type="entry name" value="Na_Ca_ex"/>
    <property type="match status" value="2"/>
</dbReference>
<keyword evidence="4 5" id="KW-0472">Membrane</keyword>
<organism evidence="7 8">
    <name type="scientific">Rhodovibrio salinarum</name>
    <dbReference type="NCBI Taxonomy" id="1087"/>
    <lineage>
        <taxon>Bacteria</taxon>
        <taxon>Pseudomonadati</taxon>
        <taxon>Pseudomonadota</taxon>
        <taxon>Alphaproteobacteria</taxon>
        <taxon>Rhodospirillales</taxon>
        <taxon>Rhodovibrionaceae</taxon>
        <taxon>Rhodovibrio</taxon>
    </lineage>
</organism>
<feature type="transmembrane region" description="Helical" evidence="5">
    <location>
        <begin position="47"/>
        <end position="66"/>
    </location>
</feature>
<feature type="transmembrane region" description="Helical" evidence="5">
    <location>
        <begin position="296"/>
        <end position="315"/>
    </location>
</feature>
<proteinExistence type="predicted"/>
<comment type="caution">
    <text evidence="7">The sequence shown here is derived from an EMBL/GenBank/DDBJ whole genome shotgun (WGS) entry which is preliminary data.</text>
</comment>
<keyword evidence="2 5" id="KW-0812">Transmembrane</keyword>
<name>A0A934QJS2_9PROT</name>
<dbReference type="GO" id="GO:0006874">
    <property type="term" value="P:intracellular calcium ion homeostasis"/>
    <property type="evidence" value="ECO:0007669"/>
    <property type="project" value="TreeGrafter"/>
</dbReference>
<protein>
    <submittedName>
        <fullName evidence="7">Cation transporter</fullName>
    </submittedName>
</protein>
<feature type="domain" description="Sodium/calcium exchanger membrane region" evidence="6">
    <location>
        <begin position="2"/>
        <end position="104"/>
    </location>
</feature>
<dbReference type="GO" id="GO:0005262">
    <property type="term" value="F:calcium channel activity"/>
    <property type="evidence" value="ECO:0007669"/>
    <property type="project" value="TreeGrafter"/>
</dbReference>
<feature type="transmembrane region" description="Helical" evidence="5">
    <location>
        <begin position="266"/>
        <end position="284"/>
    </location>
</feature>
<evidence type="ECO:0000313" key="7">
    <source>
        <dbReference type="EMBL" id="MBK1697967.1"/>
    </source>
</evidence>
<dbReference type="InterPro" id="IPR004481">
    <property type="entry name" value="K/Na/Ca-exchanger"/>
</dbReference>
<dbReference type="GO" id="GO:0005886">
    <property type="term" value="C:plasma membrane"/>
    <property type="evidence" value="ECO:0007669"/>
    <property type="project" value="TreeGrafter"/>
</dbReference>
<evidence type="ECO:0000256" key="2">
    <source>
        <dbReference type="ARBA" id="ARBA00022692"/>
    </source>
</evidence>
<dbReference type="Gene3D" id="1.20.1420.30">
    <property type="entry name" value="NCX, central ion-binding region"/>
    <property type="match status" value="2"/>
</dbReference>
<evidence type="ECO:0000313" key="8">
    <source>
        <dbReference type="Proteomes" id="UP000778970"/>
    </source>
</evidence>
<reference evidence="7" key="2">
    <citation type="journal article" date="2020" name="Microorganisms">
        <title>Osmotic Adaptation and Compatible Solute Biosynthesis of Phototrophic Bacteria as Revealed from Genome Analyses.</title>
        <authorList>
            <person name="Imhoff J.F."/>
            <person name="Rahn T."/>
            <person name="Kunzel S."/>
            <person name="Keller A."/>
            <person name="Neulinger S.C."/>
        </authorList>
    </citation>
    <scope>NUCLEOTIDE SEQUENCE</scope>
    <source>
        <strain evidence="7">DSM 9154</strain>
    </source>
</reference>
<gene>
    <name evidence="7" type="ORF">CKO21_12025</name>
</gene>
<feature type="domain" description="Sodium/calcium exchanger membrane region" evidence="6">
    <location>
        <begin position="166"/>
        <end position="311"/>
    </location>
</feature>
<comment type="subcellular location">
    <subcellularLocation>
        <location evidence="1">Membrane</location>
        <topology evidence="1">Multi-pass membrane protein</topology>
    </subcellularLocation>
</comment>
<dbReference type="GO" id="GO:0008273">
    <property type="term" value="F:calcium, potassium:sodium antiporter activity"/>
    <property type="evidence" value="ECO:0007669"/>
    <property type="project" value="TreeGrafter"/>
</dbReference>
<accession>A0A934QJS2</accession>
<keyword evidence="3 5" id="KW-1133">Transmembrane helix</keyword>
<keyword evidence="8" id="KW-1185">Reference proteome</keyword>
<sequence length="316" mass="32339">MTNLADVIADRTGLGEALIGGVLLGIATSLSGTVTSITAALDGQASLAVSNAVGGIAVQTVFLALADLTYRRANLEHAAASVTNLVQAALLILMLSLPLLAAVTSAVAVLGVHPITPVLVAVYIGGLKLADSVREHPMWVPRQTRELRTDTPEDRSFEGPGAPGLVVRFTLLLALLAFAGWLVARSGLAIAGATGLSQSFVGALMTAVATSLPELVTTLAAVRRGALTLAVGGIIGGNTFDVLFLVASDVSYRPGSVFHAIGQAELFLIAWAIAMTATLLMGLLQRQRQGVGGIGFESVALLALYLAGIGVQAWGI</sequence>
<feature type="transmembrane region" description="Helical" evidence="5">
    <location>
        <begin position="106"/>
        <end position="126"/>
    </location>
</feature>
<dbReference type="InterPro" id="IPR044880">
    <property type="entry name" value="NCX_ion-bd_dom_sf"/>
</dbReference>
<feature type="transmembrane region" description="Helical" evidence="5">
    <location>
        <begin position="18"/>
        <end position="41"/>
    </location>
</feature>
<dbReference type="InterPro" id="IPR004837">
    <property type="entry name" value="NaCa_Exmemb"/>
</dbReference>
<dbReference type="PANTHER" id="PTHR10846:SF8">
    <property type="entry name" value="INNER MEMBRANE PROTEIN YRBG"/>
    <property type="match status" value="1"/>
</dbReference>
<feature type="transmembrane region" description="Helical" evidence="5">
    <location>
        <begin position="78"/>
        <end position="100"/>
    </location>
</feature>
<dbReference type="Proteomes" id="UP000778970">
    <property type="component" value="Unassembled WGS sequence"/>
</dbReference>
<evidence type="ECO:0000259" key="6">
    <source>
        <dbReference type="Pfam" id="PF01699"/>
    </source>
</evidence>
<feature type="transmembrane region" description="Helical" evidence="5">
    <location>
        <begin position="165"/>
        <end position="184"/>
    </location>
</feature>
<feature type="transmembrane region" description="Helical" evidence="5">
    <location>
        <begin position="225"/>
        <end position="246"/>
    </location>
</feature>
<feature type="transmembrane region" description="Helical" evidence="5">
    <location>
        <begin position="190"/>
        <end position="213"/>
    </location>
</feature>
<evidence type="ECO:0000256" key="5">
    <source>
        <dbReference type="SAM" id="Phobius"/>
    </source>
</evidence>
<evidence type="ECO:0000256" key="4">
    <source>
        <dbReference type="ARBA" id="ARBA00023136"/>
    </source>
</evidence>
<evidence type="ECO:0000256" key="1">
    <source>
        <dbReference type="ARBA" id="ARBA00004141"/>
    </source>
</evidence>
<reference evidence="7" key="1">
    <citation type="submission" date="2017-08" db="EMBL/GenBank/DDBJ databases">
        <authorList>
            <person name="Imhoff J.F."/>
            <person name="Rahn T."/>
            <person name="Kuenzel S."/>
            <person name="Neulinger S.C."/>
        </authorList>
    </citation>
    <scope>NUCLEOTIDE SEQUENCE</scope>
    <source>
        <strain evidence="7">DSM 9154</strain>
    </source>
</reference>
<dbReference type="PANTHER" id="PTHR10846">
    <property type="entry name" value="SODIUM/POTASSIUM/CALCIUM EXCHANGER"/>
    <property type="match status" value="1"/>
</dbReference>